<name>A0A0F7SHP2_PHARH</name>
<accession>A0A0F7SHP2</accession>
<evidence type="ECO:0000313" key="4">
    <source>
        <dbReference type="EMBL" id="CDZ98446.1"/>
    </source>
</evidence>
<feature type="repeat" description="TPR" evidence="2">
    <location>
        <begin position="122"/>
        <end position="155"/>
    </location>
</feature>
<dbReference type="SUPFAM" id="SSF52833">
    <property type="entry name" value="Thioredoxin-like"/>
    <property type="match status" value="1"/>
</dbReference>
<dbReference type="PROSITE" id="PS50005">
    <property type="entry name" value="TPR"/>
    <property type="match status" value="1"/>
</dbReference>
<dbReference type="PANTHER" id="PTHR46115">
    <property type="entry name" value="THIOREDOXIN-LIKE PROTEIN 1"/>
    <property type="match status" value="1"/>
</dbReference>
<dbReference type="InterPro" id="IPR013766">
    <property type="entry name" value="Thioredoxin_domain"/>
</dbReference>
<dbReference type="PROSITE" id="PS51352">
    <property type="entry name" value="THIOREDOXIN_2"/>
    <property type="match status" value="1"/>
</dbReference>
<sequence>MSSPTEITSVSQWNQTLRTATAEGKTVFVDFHAVWCGPCKTIAPKYESLSKSTPQSVFVRVDVDQQRAIASKYQVSSMPTFLAIKSGKVVETIKGADPAGLTRLVKTHSGPNPPVAPLPQEAEDAKTAGNTAFKEGQWEKAIEHYSQAIIIAPESATLHANRSFAYFKNSQSDKALIDARKSVELDGNFGKGYVRLGDAYVGVGGKQAEAKEAYEKSLTLLPASMRTDVQSKLDKLGA</sequence>
<proteinExistence type="predicted"/>
<dbReference type="InterPro" id="IPR011990">
    <property type="entry name" value="TPR-like_helical_dom_sf"/>
</dbReference>
<dbReference type="Pfam" id="PF00085">
    <property type="entry name" value="Thioredoxin"/>
    <property type="match status" value="1"/>
</dbReference>
<dbReference type="InterPro" id="IPR019734">
    <property type="entry name" value="TPR_rpt"/>
</dbReference>
<evidence type="ECO:0000259" key="3">
    <source>
        <dbReference type="PROSITE" id="PS51352"/>
    </source>
</evidence>
<evidence type="ECO:0000256" key="2">
    <source>
        <dbReference type="PROSITE-ProRule" id="PRU00339"/>
    </source>
</evidence>
<dbReference type="GO" id="GO:0006950">
    <property type="term" value="P:response to stress"/>
    <property type="evidence" value="ECO:0007669"/>
    <property type="project" value="UniProtKB-ARBA"/>
</dbReference>
<dbReference type="PRINTS" id="PR00421">
    <property type="entry name" value="THIOREDOXIN"/>
</dbReference>
<keyword evidence="1" id="KW-1015">Disulfide bond</keyword>
<dbReference type="InterPro" id="IPR017937">
    <property type="entry name" value="Thioredoxin_CS"/>
</dbReference>
<keyword evidence="2" id="KW-0802">TPR repeat</keyword>
<reference evidence="4" key="1">
    <citation type="submission" date="2014-08" db="EMBL/GenBank/DDBJ databases">
        <authorList>
            <person name="Sharma Rahul"/>
            <person name="Thines Marco"/>
        </authorList>
    </citation>
    <scope>NUCLEOTIDE SEQUENCE</scope>
</reference>
<feature type="domain" description="Thioredoxin" evidence="3">
    <location>
        <begin position="1"/>
        <end position="110"/>
    </location>
</feature>
<organism evidence="4">
    <name type="scientific">Phaffia rhodozyma</name>
    <name type="common">Yeast</name>
    <name type="synonym">Xanthophyllomyces dendrorhous</name>
    <dbReference type="NCBI Taxonomy" id="264483"/>
    <lineage>
        <taxon>Eukaryota</taxon>
        <taxon>Fungi</taxon>
        <taxon>Dikarya</taxon>
        <taxon>Basidiomycota</taxon>
        <taxon>Agaricomycotina</taxon>
        <taxon>Tremellomycetes</taxon>
        <taxon>Cystofilobasidiales</taxon>
        <taxon>Mrakiaceae</taxon>
        <taxon>Phaffia</taxon>
    </lineage>
</organism>
<dbReference type="SUPFAM" id="SSF48452">
    <property type="entry name" value="TPR-like"/>
    <property type="match status" value="1"/>
</dbReference>
<dbReference type="InterPro" id="IPR036249">
    <property type="entry name" value="Thioredoxin-like_sf"/>
</dbReference>
<dbReference type="SMART" id="SM00028">
    <property type="entry name" value="TPR"/>
    <property type="match status" value="3"/>
</dbReference>
<dbReference type="PROSITE" id="PS00194">
    <property type="entry name" value="THIOREDOXIN_1"/>
    <property type="match status" value="1"/>
</dbReference>
<dbReference type="Pfam" id="PF13414">
    <property type="entry name" value="TPR_11"/>
    <property type="match status" value="1"/>
</dbReference>
<dbReference type="AlphaFoldDB" id="A0A0F7SHP2"/>
<protein>
    <submittedName>
        <fullName evidence="4">Thioredoxin h</fullName>
    </submittedName>
</protein>
<dbReference type="Gene3D" id="3.40.30.10">
    <property type="entry name" value="Glutaredoxin"/>
    <property type="match status" value="1"/>
</dbReference>
<dbReference type="CDD" id="cd02947">
    <property type="entry name" value="TRX_family"/>
    <property type="match status" value="1"/>
</dbReference>
<evidence type="ECO:0000256" key="1">
    <source>
        <dbReference type="ARBA" id="ARBA00023157"/>
    </source>
</evidence>
<dbReference type="Gene3D" id="1.25.40.10">
    <property type="entry name" value="Tetratricopeptide repeat domain"/>
    <property type="match status" value="1"/>
</dbReference>
<dbReference type="EMBL" id="LN483345">
    <property type="protein sequence ID" value="CDZ98446.1"/>
    <property type="molecule type" value="Genomic_DNA"/>
</dbReference>